<protein>
    <recommendedName>
        <fullName evidence="1">SOCS box domain-containing protein</fullName>
    </recommendedName>
</protein>
<dbReference type="PROSITE" id="PS50225">
    <property type="entry name" value="SOCS"/>
    <property type="match status" value="1"/>
</dbReference>
<feature type="domain" description="SOCS box" evidence="1">
    <location>
        <begin position="357"/>
        <end position="401"/>
    </location>
</feature>
<evidence type="ECO:0000259" key="1">
    <source>
        <dbReference type="PROSITE" id="PS50225"/>
    </source>
</evidence>
<keyword evidence="3" id="KW-1185">Reference proteome</keyword>
<sequence length="499" mass="56124">MTEPRRRGRPRTIGDIECSRCHHLVPKIRVHWPEGAICGPCFTTAARTYGLCSFCGTERLVPGQTATGAALCRNCAGITTNLDCDNCGREAERLRGGHCARCIVTTDLEQILAPHQPPDMRLKRLIVELAAVPRPESIITWMRQPATAELLNLIGTRQLPLSHDAFDAMPPSKALEHLREMLIAHRMMPDRGDRYLARFERWLDQRLQTLRDTPTIATPIEQFARWHHLRRLRDNNDPTRNMDNATRCAKQEITEAAKFLTWLLAEYDTTIDDLTQGQLDTYLSDGTTTRTAIRNFIQWRARAGIAPPFKTRYRVARTAPLASTRQHLDLIKHVIEADHVLLSTRIAALLLMLFGTPLDHICRLTIDDVVTTPTRTTIALGAVPAPIPPALLPLFHQHLEQRANSRTMNHRSPWLFPGYTAGQHISEQSLMHRLRSLGIDITAARNAALHDLAKEIDAASLADLLGYSTQVMNIHAARAAVPMATYPAINRPRSHLRTN</sequence>
<dbReference type="EMBL" id="CP080333">
    <property type="protein sequence ID" value="QYL14502.1"/>
    <property type="molecule type" value="Genomic_DNA"/>
</dbReference>
<organism evidence="2 3">
    <name type="scientific">Mycolicibacterium pallens</name>
    <dbReference type="NCBI Taxonomy" id="370524"/>
    <lineage>
        <taxon>Bacteria</taxon>
        <taxon>Bacillati</taxon>
        <taxon>Actinomycetota</taxon>
        <taxon>Actinomycetes</taxon>
        <taxon>Mycobacteriales</taxon>
        <taxon>Mycobacteriaceae</taxon>
        <taxon>Mycolicibacterium</taxon>
    </lineage>
</organism>
<evidence type="ECO:0000313" key="3">
    <source>
        <dbReference type="Proteomes" id="UP000825367"/>
    </source>
</evidence>
<proteinExistence type="predicted"/>
<name>A0ABX8VAI8_9MYCO</name>
<gene>
    <name evidence="2" type="ORF">K0O64_14865</name>
</gene>
<dbReference type="SUPFAM" id="SSF56349">
    <property type="entry name" value="DNA breaking-rejoining enzymes"/>
    <property type="match status" value="1"/>
</dbReference>
<reference evidence="2 3" key="1">
    <citation type="submission" date="2021-07" db="EMBL/GenBank/DDBJ databases">
        <title>Whole genome sequencing of non-tuberculosis mycobacteria type-strains.</title>
        <authorList>
            <person name="Igarashi Y."/>
            <person name="Osugi A."/>
            <person name="Mitarai S."/>
        </authorList>
    </citation>
    <scope>NUCLEOTIDE SEQUENCE [LARGE SCALE GENOMIC DNA]</scope>
    <source>
        <strain evidence="2 3">JCM 16370</strain>
    </source>
</reference>
<dbReference type="InterPro" id="IPR001496">
    <property type="entry name" value="SOCS_box"/>
</dbReference>
<dbReference type="Proteomes" id="UP000825367">
    <property type="component" value="Chromosome"/>
</dbReference>
<evidence type="ECO:0000313" key="2">
    <source>
        <dbReference type="EMBL" id="QYL14502.1"/>
    </source>
</evidence>
<accession>A0ABX8VAI8</accession>
<dbReference type="InterPro" id="IPR011010">
    <property type="entry name" value="DNA_brk_join_enz"/>
</dbReference>
<dbReference type="RefSeq" id="WP_005144200.1">
    <property type="nucleotide sequence ID" value="NZ_BAAAVX010000025.1"/>
</dbReference>